<proteinExistence type="predicted"/>
<sequence>MGWDGMGWDGVWFLVAFWCERRKAERMRWWFYLLLVTYCMDDGVRWAMRPTGMGRGAPSTSTGREQRMGWTNQWTEGWAGCRGGKATWTLTGHRDQPPARGSF</sequence>
<protein>
    <submittedName>
        <fullName evidence="1">Uncharacterized protein</fullName>
    </submittedName>
</protein>
<dbReference type="RefSeq" id="XP_059606310.1">
    <property type="nucleotide sequence ID" value="XM_059750037.1"/>
</dbReference>
<evidence type="ECO:0000313" key="1">
    <source>
        <dbReference type="RefSeq" id="XP_059606310.1"/>
    </source>
</evidence>
<gene>
    <name evidence="1" type="ORF">An11g01010</name>
</gene>
<dbReference type="VEuPathDB" id="FungiDB:An11g01010"/>
<dbReference type="GeneID" id="84592180"/>
<dbReference type="AlphaFoldDB" id="A0AAJ8BYL1"/>
<reference evidence="1" key="2">
    <citation type="submission" date="2025-08" db="UniProtKB">
        <authorList>
            <consortium name="RefSeq"/>
        </authorList>
    </citation>
    <scope>IDENTIFICATION</scope>
</reference>
<organism evidence="1">
    <name type="scientific">Aspergillus niger</name>
    <dbReference type="NCBI Taxonomy" id="5061"/>
    <lineage>
        <taxon>Eukaryota</taxon>
        <taxon>Fungi</taxon>
        <taxon>Dikarya</taxon>
        <taxon>Ascomycota</taxon>
        <taxon>Pezizomycotina</taxon>
        <taxon>Eurotiomycetes</taxon>
        <taxon>Eurotiomycetidae</taxon>
        <taxon>Eurotiales</taxon>
        <taxon>Aspergillaceae</taxon>
        <taxon>Aspergillus</taxon>
        <taxon>Aspergillus subgen. Circumdati</taxon>
    </lineage>
</organism>
<dbReference type="KEGG" id="ang:An11g01010"/>
<reference evidence="1" key="1">
    <citation type="submission" date="2025-02" db="EMBL/GenBank/DDBJ databases">
        <authorList>
            <consortium name="NCBI Genome Project"/>
        </authorList>
    </citation>
    <scope>NUCLEOTIDE SEQUENCE</scope>
</reference>
<accession>A0AAJ8BYL1</accession>
<name>A0AAJ8BYL1_ASPNG</name>